<evidence type="ECO:0000313" key="5">
    <source>
        <dbReference type="Proteomes" id="UP000827092"/>
    </source>
</evidence>
<evidence type="ECO:0000256" key="2">
    <source>
        <dbReference type="SAM" id="MobiDB-lite"/>
    </source>
</evidence>
<dbReference type="PANTHER" id="PTHR15717">
    <property type="entry name" value="PROTEIN KIAA0494"/>
    <property type="match status" value="1"/>
</dbReference>
<dbReference type="EMBL" id="JAFNEN010000434">
    <property type="protein sequence ID" value="KAG8183059.1"/>
    <property type="molecule type" value="Genomic_DNA"/>
</dbReference>
<organism evidence="4 5">
    <name type="scientific">Oedothorax gibbosus</name>
    <dbReference type="NCBI Taxonomy" id="931172"/>
    <lineage>
        <taxon>Eukaryota</taxon>
        <taxon>Metazoa</taxon>
        <taxon>Ecdysozoa</taxon>
        <taxon>Arthropoda</taxon>
        <taxon>Chelicerata</taxon>
        <taxon>Arachnida</taxon>
        <taxon>Araneae</taxon>
        <taxon>Araneomorphae</taxon>
        <taxon>Entelegynae</taxon>
        <taxon>Araneoidea</taxon>
        <taxon>Linyphiidae</taxon>
        <taxon>Erigoninae</taxon>
        <taxon>Oedothorax</taxon>
    </lineage>
</organism>
<gene>
    <name evidence="4" type="ORF">JTE90_018104</name>
</gene>
<dbReference type="PANTHER" id="PTHR15717:SF2">
    <property type="entry name" value="EF-HAND CALCIUM-BINDING DOMAIN-CONTAINING PROTEIN 14"/>
    <property type="match status" value="1"/>
</dbReference>
<feature type="compositionally biased region" description="Polar residues" evidence="2">
    <location>
        <begin position="476"/>
        <end position="485"/>
    </location>
</feature>
<keyword evidence="3" id="KW-0812">Transmembrane</keyword>
<keyword evidence="1" id="KW-0175">Coiled coil</keyword>
<name>A0AAV6UG97_9ARAC</name>
<accession>A0AAV6UG97</accession>
<dbReference type="AlphaFoldDB" id="A0AAV6UG97"/>
<dbReference type="InterPro" id="IPR042352">
    <property type="entry name" value="EFCAB14"/>
</dbReference>
<proteinExistence type="predicted"/>
<evidence type="ECO:0000256" key="3">
    <source>
        <dbReference type="SAM" id="Phobius"/>
    </source>
</evidence>
<protein>
    <submittedName>
        <fullName evidence="4">Uncharacterized protein</fullName>
    </submittedName>
</protein>
<keyword evidence="3" id="KW-1133">Transmembrane helix</keyword>
<keyword evidence="5" id="KW-1185">Reference proteome</keyword>
<dbReference type="Gene3D" id="1.10.287.1490">
    <property type="match status" value="1"/>
</dbReference>
<evidence type="ECO:0000313" key="4">
    <source>
        <dbReference type="EMBL" id="KAG8183059.1"/>
    </source>
</evidence>
<reference evidence="4 5" key="1">
    <citation type="journal article" date="2022" name="Nat. Ecol. Evol.">
        <title>A masculinizing supergene underlies an exaggerated male reproductive morph in a spider.</title>
        <authorList>
            <person name="Hendrickx F."/>
            <person name="De Corte Z."/>
            <person name="Sonet G."/>
            <person name="Van Belleghem S.M."/>
            <person name="Kostlbacher S."/>
            <person name="Vangestel C."/>
        </authorList>
    </citation>
    <scope>NUCLEOTIDE SEQUENCE [LARGE SCALE GENOMIC DNA]</scope>
    <source>
        <strain evidence="4">W744_W776</strain>
    </source>
</reference>
<dbReference type="Proteomes" id="UP000827092">
    <property type="component" value="Unassembled WGS sequence"/>
</dbReference>
<keyword evidence="3" id="KW-0472">Membrane</keyword>
<feature type="transmembrane region" description="Helical" evidence="3">
    <location>
        <begin position="67"/>
        <end position="97"/>
    </location>
</feature>
<evidence type="ECO:0000256" key="1">
    <source>
        <dbReference type="SAM" id="Coils"/>
    </source>
</evidence>
<feature type="coiled-coil region" evidence="1">
    <location>
        <begin position="145"/>
        <end position="227"/>
    </location>
</feature>
<sequence>MKKRKELDALVSNGKIGSSKRIICGKKGSGSCSAHELLRHDSDSSDMEDFSILQPRRKGRKKHRNRLCMTSVCLSLCQFILVTTSCLVSGALVWLHLGLREDIDLLRAHIQKVEAGNRNTPEALHVIHSNLKQLDSNVTNLFLEVRKNTAEIENITSEVKNLKETTASLKASIAAAPAIQQLPKDMKSLSESVANFGSKMNALESNIKEIKDQQSNMQTTAQNLSGELDGIKVTLQDLSNFTEIQAKSTRDAKIPETNLQVDNLKEQLLNVVNSVEKINATCNSQLNANYNVPDVKTLQEAVMFLTNSTQSYESRLSALESLLLSNISFRIEQLESERLHLFKKPEVNDAEGYLNKTISETIVHLINKNIFKSDATTEDESNLQSLEQTHDLLVLLATLLQKFEHIPKSYILSHKNATELVENMLLHLFEEILLPRDTKIEAIEHELHSISSCIPKCHSQASQQSKSDPPKEEATTPVSLPSTFNPDALLKHNTQAQLINALE</sequence>
<comment type="caution">
    <text evidence="4">The sequence shown here is derived from an EMBL/GenBank/DDBJ whole genome shotgun (WGS) entry which is preliminary data.</text>
</comment>
<feature type="region of interest" description="Disordered" evidence="2">
    <location>
        <begin position="458"/>
        <end position="486"/>
    </location>
</feature>